<dbReference type="GO" id="GO:0042157">
    <property type="term" value="P:lipoprotein metabolic process"/>
    <property type="evidence" value="ECO:0007669"/>
    <property type="project" value="InterPro"/>
</dbReference>
<feature type="chain" id="PRO_5004243548" evidence="1">
    <location>
        <begin position="21"/>
        <end position="80"/>
    </location>
</feature>
<dbReference type="GO" id="GO:0005576">
    <property type="term" value="C:extracellular region"/>
    <property type="evidence" value="ECO:0007669"/>
    <property type="project" value="UniProtKB-SubCell"/>
</dbReference>
<evidence type="ECO:0000313" key="2">
    <source>
        <dbReference type="EMBL" id="CAF95503.1"/>
    </source>
</evidence>
<evidence type="ECO:0000256" key="1">
    <source>
        <dbReference type="SAM" id="SignalP"/>
    </source>
</evidence>
<accession>Q4SV29</accession>
<sequence>MRLFLATVVLFLAFVAYTEAQDRSIEDRFRDFQERVTAVGSSWVEKVKTAAEDLGNSDIVVTSKNWLQKTFEDIQRRVGQ</sequence>
<protein>
    <submittedName>
        <fullName evidence="2">(spotted green pufferfish) hypothetical protein</fullName>
    </submittedName>
</protein>
<proteinExistence type="predicted"/>
<dbReference type="Gene3D" id="4.10.260.30">
    <property type="entry name" value="Apolipoprotein C-I"/>
    <property type="match status" value="1"/>
</dbReference>
<dbReference type="AlphaFoldDB" id="Q4SV29"/>
<name>Q4SV29_TETNG</name>
<reference evidence="2" key="2">
    <citation type="submission" date="2004-02" db="EMBL/GenBank/DDBJ databases">
        <authorList>
            <consortium name="Genoscope"/>
            <consortium name="Whitehead Institute Centre for Genome Research"/>
        </authorList>
    </citation>
    <scope>NUCLEOTIDE SEQUENCE</scope>
</reference>
<gene>
    <name evidence="2" type="ORF">GSTENG00012193001</name>
</gene>
<organism evidence="2">
    <name type="scientific">Tetraodon nigroviridis</name>
    <name type="common">Spotted green pufferfish</name>
    <name type="synonym">Chelonodon nigroviridis</name>
    <dbReference type="NCBI Taxonomy" id="99883"/>
    <lineage>
        <taxon>Eukaryota</taxon>
        <taxon>Metazoa</taxon>
        <taxon>Chordata</taxon>
        <taxon>Craniata</taxon>
        <taxon>Vertebrata</taxon>
        <taxon>Euteleostomi</taxon>
        <taxon>Actinopterygii</taxon>
        <taxon>Neopterygii</taxon>
        <taxon>Teleostei</taxon>
        <taxon>Neoteleostei</taxon>
        <taxon>Acanthomorphata</taxon>
        <taxon>Eupercaria</taxon>
        <taxon>Tetraodontiformes</taxon>
        <taxon>Tetradontoidea</taxon>
        <taxon>Tetraodontidae</taxon>
        <taxon>Tetraodon</taxon>
    </lineage>
</organism>
<dbReference type="GO" id="GO:0006869">
    <property type="term" value="P:lipid transport"/>
    <property type="evidence" value="ECO:0007669"/>
    <property type="project" value="UniProtKB-KW"/>
</dbReference>
<feature type="signal peptide" evidence="1">
    <location>
        <begin position="1"/>
        <end position="20"/>
    </location>
</feature>
<comment type="caution">
    <text evidence="2">The sequence shown here is derived from an EMBL/GenBank/DDBJ whole genome shotgun (WGS) entry which is preliminary data.</text>
</comment>
<dbReference type="InterPro" id="IPR043081">
    <property type="entry name" value="ApoC-1_sf"/>
</dbReference>
<dbReference type="EMBL" id="CAAE01013813">
    <property type="protein sequence ID" value="CAF95503.1"/>
    <property type="molecule type" value="Genomic_DNA"/>
</dbReference>
<dbReference type="KEGG" id="tng:GSTEN00012193G001"/>
<reference evidence="2" key="1">
    <citation type="journal article" date="2004" name="Nature">
        <title>Genome duplication in the teleost fish Tetraodon nigroviridis reveals the early vertebrate proto-karyotype.</title>
        <authorList>
            <person name="Jaillon O."/>
            <person name="Aury J.-M."/>
            <person name="Brunet F."/>
            <person name="Petit J.-L."/>
            <person name="Stange-Thomann N."/>
            <person name="Mauceli E."/>
            <person name="Bouneau L."/>
            <person name="Fischer C."/>
            <person name="Ozouf-Costaz C."/>
            <person name="Bernot A."/>
            <person name="Nicaud S."/>
            <person name="Jaffe D."/>
            <person name="Fisher S."/>
            <person name="Lutfalla G."/>
            <person name="Dossat C."/>
            <person name="Segurens B."/>
            <person name="Dasilva C."/>
            <person name="Salanoubat M."/>
            <person name="Levy M."/>
            <person name="Boudet N."/>
            <person name="Castellano S."/>
            <person name="Anthouard V."/>
            <person name="Jubin C."/>
            <person name="Castelli V."/>
            <person name="Katinka M."/>
            <person name="Vacherie B."/>
            <person name="Biemont C."/>
            <person name="Skalli Z."/>
            <person name="Cattolico L."/>
            <person name="Poulain J."/>
            <person name="De Berardinis V."/>
            <person name="Cruaud C."/>
            <person name="Duprat S."/>
            <person name="Brottier P."/>
            <person name="Coutanceau J.-P."/>
            <person name="Gouzy J."/>
            <person name="Parra G."/>
            <person name="Lardier G."/>
            <person name="Chapple C."/>
            <person name="McKernan K.J."/>
            <person name="McEwan P."/>
            <person name="Bosak S."/>
            <person name="Kellis M."/>
            <person name="Volff J.-N."/>
            <person name="Guigo R."/>
            <person name="Zody M.C."/>
            <person name="Mesirov J."/>
            <person name="Lindblad-Toh K."/>
            <person name="Birren B."/>
            <person name="Nusbaum C."/>
            <person name="Kahn D."/>
            <person name="Robinson-Rechavi M."/>
            <person name="Laudet V."/>
            <person name="Schachter V."/>
            <person name="Quetier F."/>
            <person name="Saurin W."/>
            <person name="Scarpelli C."/>
            <person name="Wincker P."/>
            <person name="Lander E.S."/>
            <person name="Weissenbach J."/>
            <person name="Roest Crollius H."/>
        </authorList>
    </citation>
    <scope>NUCLEOTIDE SEQUENCE [LARGE SCALE GENOMIC DNA]</scope>
</reference>
<keyword evidence="1" id="KW-0732">Signal</keyword>